<sequence>MMAMSQRSRVIQLYKTLLHMGRDYPKGHEYFRERQRNAFRKNRNITDPQEIDALITKGEYVQKEIEALYFLMKYRTMKRRYYDSHNSNETTSQK</sequence>
<protein>
    <submittedName>
        <fullName evidence="3">LYR motif-containing protein 5</fullName>
    </submittedName>
</protein>
<evidence type="ECO:0000313" key="4">
    <source>
        <dbReference type="Proteomes" id="UP000242188"/>
    </source>
</evidence>
<organism evidence="3 4">
    <name type="scientific">Mizuhopecten yessoensis</name>
    <name type="common">Japanese scallop</name>
    <name type="synonym">Patinopecten yessoensis</name>
    <dbReference type="NCBI Taxonomy" id="6573"/>
    <lineage>
        <taxon>Eukaryota</taxon>
        <taxon>Metazoa</taxon>
        <taxon>Spiralia</taxon>
        <taxon>Lophotrochozoa</taxon>
        <taxon>Mollusca</taxon>
        <taxon>Bivalvia</taxon>
        <taxon>Autobranchia</taxon>
        <taxon>Pteriomorphia</taxon>
        <taxon>Pectinida</taxon>
        <taxon>Pectinoidea</taxon>
        <taxon>Pectinidae</taxon>
        <taxon>Mizuhopecten</taxon>
    </lineage>
</organism>
<accession>A0A210PLI4</accession>
<dbReference type="GO" id="GO:0090324">
    <property type="term" value="P:negative regulation of oxidative phosphorylation"/>
    <property type="evidence" value="ECO:0007669"/>
    <property type="project" value="InterPro"/>
</dbReference>
<keyword evidence="4" id="KW-1185">Reference proteome</keyword>
<evidence type="ECO:0000256" key="1">
    <source>
        <dbReference type="ARBA" id="ARBA00009508"/>
    </source>
</evidence>
<dbReference type="PANTHER" id="PTHR21024:SF0">
    <property type="entry name" value="ELECTRON TRANSFER FLAVOPROTEIN REGULATORY FACTOR 1"/>
    <property type="match status" value="1"/>
</dbReference>
<dbReference type="PANTHER" id="PTHR21024">
    <property type="entry name" value="GROWTH HORMONE-INDUCIBLE SOLUBLE PROTEIN-RELATED"/>
    <property type="match status" value="1"/>
</dbReference>
<dbReference type="InterPro" id="IPR045296">
    <property type="entry name" value="Complex1_LYR_ETFRF1_LYRM5"/>
</dbReference>
<dbReference type="InterPro" id="IPR052000">
    <property type="entry name" value="ETFRF1"/>
</dbReference>
<dbReference type="InterPro" id="IPR008011">
    <property type="entry name" value="Complex1_LYR_dom"/>
</dbReference>
<evidence type="ECO:0000313" key="3">
    <source>
        <dbReference type="EMBL" id="OWF37343.1"/>
    </source>
</evidence>
<reference evidence="3 4" key="1">
    <citation type="journal article" date="2017" name="Nat. Ecol. Evol.">
        <title>Scallop genome provides insights into evolution of bilaterian karyotype and development.</title>
        <authorList>
            <person name="Wang S."/>
            <person name="Zhang J."/>
            <person name="Jiao W."/>
            <person name="Li J."/>
            <person name="Xun X."/>
            <person name="Sun Y."/>
            <person name="Guo X."/>
            <person name="Huan P."/>
            <person name="Dong B."/>
            <person name="Zhang L."/>
            <person name="Hu X."/>
            <person name="Sun X."/>
            <person name="Wang J."/>
            <person name="Zhao C."/>
            <person name="Wang Y."/>
            <person name="Wang D."/>
            <person name="Huang X."/>
            <person name="Wang R."/>
            <person name="Lv J."/>
            <person name="Li Y."/>
            <person name="Zhang Z."/>
            <person name="Liu B."/>
            <person name="Lu W."/>
            <person name="Hui Y."/>
            <person name="Liang J."/>
            <person name="Zhou Z."/>
            <person name="Hou R."/>
            <person name="Li X."/>
            <person name="Liu Y."/>
            <person name="Li H."/>
            <person name="Ning X."/>
            <person name="Lin Y."/>
            <person name="Zhao L."/>
            <person name="Xing Q."/>
            <person name="Dou J."/>
            <person name="Li Y."/>
            <person name="Mao J."/>
            <person name="Guo H."/>
            <person name="Dou H."/>
            <person name="Li T."/>
            <person name="Mu C."/>
            <person name="Jiang W."/>
            <person name="Fu Q."/>
            <person name="Fu X."/>
            <person name="Miao Y."/>
            <person name="Liu J."/>
            <person name="Yu Q."/>
            <person name="Li R."/>
            <person name="Liao H."/>
            <person name="Li X."/>
            <person name="Kong Y."/>
            <person name="Jiang Z."/>
            <person name="Chourrout D."/>
            <person name="Li R."/>
            <person name="Bao Z."/>
        </authorList>
    </citation>
    <scope>NUCLEOTIDE SEQUENCE [LARGE SCALE GENOMIC DNA]</scope>
    <source>
        <strain evidence="3 4">PY_sf001</strain>
    </source>
</reference>
<dbReference type="EMBL" id="NEDP02005591">
    <property type="protein sequence ID" value="OWF37343.1"/>
    <property type="molecule type" value="Genomic_DNA"/>
</dbReference>
<dbReference type="Proteomes" id="UP000242188">
    <property type="component" value="Unassembled WGS sequence"/>
</dbReference>
<comment type="caution">
    <text evidence="3">The sequence shown here is derived from an EMBL/GenBank/DDBJ whole genome shotgun (WGS) entry which is preliminary data.</text>
</comment>
<dbReference type="GO" id="GO:0005739">
    <property type="term" value="C:mitochondrion"/>
    <property type="evidence" value="ECO:0007669"/>
    <property type="project" value="TreeGrafter"/>
</dbReference>
<feature type="domain" description="Complex 1 LYR protein" evidence="2">
    <location>
        <begin position="9"/>
        <end position="59"/>
    </location>
</feature>
<comment type="similarity">
    <text evidence="1">Belongs to the complex I LYR family.</text>
</comment>
<dbReference type="Pfam" id="PF05347">
    <property type="entry name" value="Complex1_LYR"/>
    <property type="match status" value="1"/>
</dbReference>
<dbReference type="AlphaFoldDB" id="A0A210PLI4"/>
<dbReference type="GO" id="GO:0022904">
    <property type="term" value="P:respiratory electron transport chain"/>
    <property type="evidence" value="ECO:0007669"/>
    <property type="project" value="TreeGrafter"/>
</dbReference>
<dbReference type="OrthoDB" id="10258445at2759"/>
<proteinExistence type="inferred from homology"/>
<dbReference type="CDD" id="cd20265">
    <property type="entry name" value="Complex1_LYR_ETFRF1_LYRM5"/>
    <property type="match status" value="1"/>
</dbReference>
<gene>
    <name evidence="3" type="ORF">KP79_PYT18364</name>
</gene>
<name>A0A210PLI4_MIZYE</name>
<evidence type="ECO:0000259" key="2">
    <source>
        <dbReference type="Pfam" id="PF05347"/>
    </source>
</evidence>
<dbReference type="STRING" id="6573.A0A210PLI4"/>